<name>A0A444UCF3_ACIRT</name>
<proteinExistence type="predicted"/>
<dbReference type="Proteomes" id="UP000289886">
    <property type="component" value="Unassembled WGS sequence"/>
</dbReference>
<organism evidence="1 2">
    <name type="scientific">Acipenser ruthenus</name>
    <name type="common">Sterlet sturgeon</name>
    <dbReference type="NCBI Taxonomy" id="7906"/>
    <lineage>
        <taxon>Eukaryota</taxon>
        <taxon>Metazoa</taxon>
        <taxon>Chordata</taxon>
        <taxon>Craniata</taxon>
        <taxon>Vertebrata</taxon>
        <taxon>Euteleostomi</taxon>
        <taxon>Actinopterygii</taxon>
        <taxon>Chondrostei</taxon>
        <taxon>Acipenseriformes</taxon>
        <taxon>Acipenseridae</taxon>
        <taxon>Acipenser</taxon>
    </lineage>
</organism>
<gene>
    <name evidence="1" type="ORF">EOD39_5896</name>
</gene>
<reference evidence="1 2" key="1">
    <citation type="submission" date="2019-01" db="EMBL/GenBank/DDBJ databases">
        <title>Draft Genome and Complete Hox-Cluster Characterization of the Sterlet Sturgeon (Acipenser ruthenus).</title>
        <authorList>
            <person name="Wei Q."/>
        </authorList>
    </citation>
    <scope>NUCLEOTIDE SEQUENCE [LARGE SCALE GENOMIC DNA]</scope>
    <source>
        <strain evidence="1">WHYD16114868_AA</strain>
        <tissue evidence="1">Blood</tissue>
    </source>
</reference>
<protein>
    <submittedName>
        <fullName evidence="1">Uncharacterized protein</fullName>
    </submittedName>
</protein>
<accession>A0A444UCF3</accession>
<comment type="caution">
    <text evidence="1">The sequence shown here is derived from an EMBL/GenBank/DDBJ whole genome shotgun (WGS) entry which is preliminary data.</text>
</comment>
<keyword evidence="2" id="KW-1185">Reference proteome</keyword>
<evidence type="ECO:0000313" key="2">
    <source>
        <dbReference type="Proteomes" id="UP000289886"/>
    </source>
</evidence>
<dbReference type="AlphaFoldDB" id="A0A444UCF3"/>
<sequence>MNSEELGSLQRGLAVGCGVRGPVLLSPAGEMRFRAVSSRLQENHKTGAGYFGINSDPEQICFPMRAERVCGSSKVFGAGLIENPEADPI</sequence>
<evidence type="ECO:0000313" key="1">
    <source>
        <dbReference type="EMBL" id="RXM32855.1"/>
    </source>
</evidence>
<dbReference type="EMBL" id="SCEB01214838">
    <property type="protein sequence ID" value="RXM32855.1"/>
    <property type="molecule type" value="Genomic_DNA"/>
</dbReference>